<accession>A0A381E5B6</accession>
<gene>
    <name evidence="1" type="ORF">NCTC13294_01047</name>
</gene>
<evidence type="ECO:0000313" key="1">
    <source>
        <dbReference type="EMBL" id="SUX21599.1"/>
    </source>
</evidence>
<dbReference type="EMBL" id="UFUW01000001">
    <property type="protein sequence ID" value="SUX21599.1"/>
    <property type="molecule type" value="Genomic_DNA"/>
</dbReference>
<sequence length="119" mass="13019">MIAALQSSGMAASGSVHNILQALAANNACLQAAQRGNPFRSMTPGRLDNIRLYRLGDDYALGDDTGHLPIIHPGDETAALLAHTGGSPFTAFIRYDHLDRRCYLLATYTHGSYRYYHQP</sequence>
<name>A0A381E5B6_9GAMM</name>
<organism evidence="1 2">
    <name type="scientific">Cardiobacterium valvarum</name>
    <dbReference type="NCBI Taxonomy" id="194702"/>
    <lineage>
        <taxon>Bacteria</taxon>
        <taxon>Pseudomonadati</taxon>
        <taxon>Pseudomonadota</taxon>
        <taxon>Gammaproteobacteria</taxon>
        <taxon>Cardiobacteriales</taxon>
        <taxon>Cardiobacteriaceae</taxon>
        <taxon>Cardiobacterium</taxon>
    </lineage>
</organism>
<keyword evidence="2" id="KW-1185">Reference proteome</keyword>
<protein>
    <submittedName>
        <fullName evidence="1">Uncharacterized protein</fullName>
    </submittedName>
</protein>
<reference evidence="1 2" key="1">
    <citation type="submission" date="2018-06" db="EMBL/GenBank/DDBJ databases">
        <authorList>
            <consortium name="Pathogen Informatics"/>
            <person name="Doyle S."/>
        </authorList>
    </citation>
    <scope>NUCLEOTIDE SEQUENCE [LARGE SCALE GENOMIC DNA]</scope>
    <source>
        <strain evidence="1 2">NCTC13294</strain>
    </source>
</reference>
<evidence type="ECO:0000313" key="2">
    <source>
        <dbReference type="Proteomes" id="UP000254572"/>
    </source>
</evidence>
<dbReference type="Proteomes" id="UP000254572">
    <property type="component" value="Unassembled WGS sequence"/>
</dbReference>
<proteinExistence type="predicted"/>
<dbReference type="AlphaFoldDB" id="A0A381E5B6"/>
<dbReference type="RefSeq" id="WP_147293455.1">
    <property type="nucleotide sequence ID" value="NZ_JBHLZC010000001.1"/>
</dbReference>